<gene>
    <name evidence="4" type="primary">MAGEA10</name>
</gene>
<dbReference type="InterPro" id="IPR021072">
    <property type="entry name" value="MAGE_N"/>
</dbReference>
<dbReference type="Gene3D" id="1.10.10.1200">
    <property type="entry name" value="MAGE homology domain, winged helix WH1 motif"/>
    <property type="match status" value="1"/>
</dbReference>
<sequence length="369" mass="40694">MAPPSKRRRYTLEEDLWSQSETQGLVGAQDPSAVEEDTSSSSSTCSSSFPSSFTSSSSSPSSCYPLMSSTPEDISDAAGAPSPSQSPQAACSSPTPITSTPLSQSDEGSSNQQEESPSTSQALANTESLSENEIDEKVADLMQFLLFKYRTKELITKAEMLTIVIKNDKDHFPLIFSEASDCIQLVFGIEVKEVDPTGHSFILVRNLGLTYDGMLNDAESMPKTGILILVLSIIFMEGNRALEAVIWETLNVLGVHAGREHFIYGEPQKLLNHDWVQEGYLEYRRVPNSDPACYEFLWGPRAHAEISKMSLLKFLAKINGSDPRSFPLWYEEALRDEEERARARMAPTDDTTAMDCASFSATSSFSYPK</sequence>
<dbReference type="PANTHER" id="PTHR11736:SF153">
    <property type="entry name" value="MELANOMA-ASSOCIATED ANTIGEN 10"/>
    <property type="match status" value="1"/>
</dbReference>
<dbReference type="InterPro" id="IPR041899">
    <property type="entry name" value="MAGE_WH2"/>
</dbReference>
<dbReference type="GO" id="GO:0042826">
    <property type="term" value="F:histone deacetylase binding"/>
    <property type="evidence" value="ECO:0007669"/>
    <property type="project" value="TreeGrafter"/>
</dbReference>
<dbReference type="SMART" id="SM01392">
    <property type="entry name" value="MAGE_N"/>
    <property type="match status" value="1"/>
</dbReference>
<dbReference type="Gene3D" id="1.10.10.1210">
    <property type="entry name" value="MAGE homology domain, winged helix WH2 motif"/>
    <property type="match status" value="1"/>
</dbReference>
<keyword evidence="5" id="KW-1185">Reference proteome</keyword>
<keyword evidence="1" id="KW-0825">Tumor antigen</keyword>
<dbReference type="InterPro" id="IPR041898">
    <property type="entry name" value="MAGE_WH1"/>
</dbReference>
<dbReference type="Pfam" id="PF12440">
    <property type="entry name" value="MAGE_N"/>
    <property type="match status" value="1"/>
</dbReference>
<protein>
    <submittedName>
        <fullName evidence="4">MAGE family member A10</fullName>
    </submittedName>
</protein>
<reference evidence="4" key="1">
    <citation type="submission" date="2025-08" db="UniProtKB">
        <authorList>
            <consortium name="Ensembl"/>
        </authorList>
    </citation>
    <scope>IDENTIFICATION</scope>
</reference>
<dbReference type="Ensembl" id="ENSPSMT00000028597.1">
    <property type="protein sequence ID" value="ENSPSMP00000024656.1"/>
    <property type="gene ID" value="ENSPSMG00000017374.1"/>
</dbReference>
<reference evidence="4" key="2">
    <citation type="submission" date="2025-09" db="UniProtKB">
        <authorList>
            <consortium name="Ensembl"/>
        </authorList>
    </citation>
    <scope>IDENTIFICATION</scope>
</reference>
<dbReference type="FunFam" id="1.10.10.1210:FF:000001">
    <property type="entry name" value="melanoma-associated antigen D1"/>
    <property type="match status" value="1"/>
</dbReference>
<dbReference type="FunFam" id="1.10.10.1200:FF:000002">
    <property type="entry name" value="MAGE family member A11"/>
    <property type="match status" value="1"/>
</dbReference>
<dbReference type="InterPro" id="IPR037445">
    <property type="entry name" value="MAGE"/>
</dbReference>
<evidence type="ECO:0000256" key="1">
    <source>
        <dbReference type="ARBA" id="ARBA00084104"/>
    </source>
</evidence>
<proteinExistence type="predicted"/>
<dbReference type="GO" id="GO:0005829">
    <property type="term" value="C:cytosol"/>
    <property type="evidence" value="ECO:0007669"/>
    <property type="project" value="Ensembl"/>
</dbReference>
<dbReference type="GeneTree" id="ENSGT00940000154972"/>
<feature type="compositionally biased region" description="Low complexity" evidence="2">
    <location>
        <begin position="77"/>
        <end position="105"/>
    </location>
</feature>
<dbReference type="PANTHER" id="PTHR11736">
    <property type="entry name" value="MELANOMA-ASSOCIATED ANTIGEN MAGE ANTIGEN"/>
    <property type="match status" value="1"/>
</dbReference>
<dbReference type="AlphaFoldDB" id="A0A8C9A036"/>
<name>A0A8C9A036_PROSS</name>
<feature type="compositionally biased region" description="Polar residues" evidence="2">
    <location>
        <begin position="106"/>
        <end position="129"/>
    </location>
</feature>
<dbReference type="Proteomes" id="UP000694414">
    <property type="component" value="Unplaced"/>
</dbReference>
<accession>A0A8C9A036</accession>
<dbReference type="PROSITE" id="PS50838">
    <property type="entry name" value="MAGE"/>
    <property type="match status" value="1"/>
</dbReference>
<dbReference type="InterPro" id="IPR002190">
    <property type="entry name" value="MHD_dom"/>
</dbReference>
<dbReference type="GO" id="GO:0005654">
    <property type="term" value="C:nucleoplasm"/>
    <property type="evidence" value="ECO:0007669"/>
    <property type="project" value="Ensembl"/>
</dbReference>
<evidence type="ECO:0000259" key="3">
    <source>
        <dbReference type="PROSITE" id="PS50838"/>
    </source>
</evidence>
<dbReference type="SMART" id="SM01373">
    <property type="entry name" value="MAGE"/>
    <property type="match status" value="1"/>
</dbReference>
<evidence type="ECO:0000256" key="2">
    <source>
        <dbReference type="SAM" id="MobiDB-lite"/>
    </source>
</evidence>
<organism evidence="4 5">
    <name type="scientific">Prolemur simus</name>
    <name type="common">Greater bamboo lemur</name>
    <name type="synonym">Hapalemur simus</name>
    <dbReference type="NCBI Taxonomy" id="1328070"/>
    <lineage>
        <taxon>Eukaryota</taxon>
        <taxon>Metazoa</taxon>
        <taxon>Chordata</taxon>
        <taxon>Craniata</taxon>
        <taxon>Vertebrata</taxon>
        <taxon>Euteleostomi</taxon>
        <taxon>Mammalia</taxon>
        <taxon>Eutheria</taxon>
        <taxon>Euarchontoglires</taxon>
        <taxon>Primates</taxon>
        <taxon>Strepsirrhini</taxon>
        <taxon>Lemuriformes</taxon>
        <taxon>Lemuridae</taxon>
        <taxon>Prolemur</taxon>
    </lineage>
</organism>
<feature type="domain" description="MAGE" evidence="3">
    <location>
        <begin position="134"/>
        <end position="333"/>
    </location>
</feature>
<evidence type="ECO:0000313" key="5">
    <source>
        <dbReference type="Proteomes" id="UP000694414"/>
    </source>
</evidence>
<dbReference type="Pfam" id="PF01454">
    <property type="entry name" value="MAGE"/>
    <property type="match status" value="1"/>
</dbReference>
<feature type="compositionally biased region" description="Low complexity" evidence="2">
    <location>
        <begin position="39"/>
        <end position="63"/>
    </location>
</feature>
<feature type="region of interest" description="Disordered" evidence="2">
    <location>
        <begin position="1"/>
        <end position="129"/>
    </location>
</feature>
<evidence type="ECO:0000313" key="4">
    <source>
        <dbReference type="Ensembl" id="ENSPSMP00000024656.1"/>
    </source>
</evidence>
<dbReference type="GO" id="GO:0000122">
    <property type="term" value="P:negative regulation of transcription by RNA polymerase II"/>
    <property type="evidence" value="ECO:0007669"/>
    <property type="project" value="TreeGrafter"/>
</dbReference>